<dbReference type="RefSeq" id="WP_133591656.1">
    <property type="nucleotide sequence ID" value="NZ_SNVV01000009.1"/>
</dbReference>
<keyword evidence="3" id="KW-1185">Reference proteome</keyword>
<dbReference type="Pfam" id="PF07157">
    <property type="entry name" value="DNA_circ_N"/>
    <property type="match status" value="1"/>
</dbReference>
<reference evidence="2 3" key="1">
    <citation type="submission" date="2019-03" db="EMBL/GenBank/DDBJ databases">
        <title>Genomic Encyclopedia of Type Strains, Phase IV (KMG-IV): sequencing the most valuable type-strain genomes for metagenomic binning, comparative biology and taxonomic classification.</title>
        <authorList>
            <person name="Goeker M."/>
        </authorList>
    </citation>
    <scope>NUCLEOTIDE SEQUENCE [LARGE SCALE GENOMIC DNA]</scope>
    <source>
        <strain evidence="2 3">DSM 12121</strain>
    </source>
</reference>
<dbReference type="InterPro" id="IPR009826">
    <property type="entry name" value="DNA_circ_N"/>
</dbReference>
<comment type="caution">
    <text evidence="2">The sequence shown here is derived from an EMBL/GenBank/DDBJ whole genome shotgun (WGS) entry which is preliminary data.</text>
</comment>
<name>A0A4R6E0X5_9RHOO</name>
<accession>A0A4R6E0X5</accession>
<protein>
    <submittedName>
        <fullName evidence="2">Prophage DNA circulation protein</fullName>
    </submittedName>
</protein>
<sequence>MATWRERLLSASFRGVPFGVERESTPVGRRTQVHEYPKRDEAYVEDMGLRLRQYSITGWVAGDDCFDRRDALQAALEQAGEGELVHPWYGRMIVTATDCTVSHDKREGGVVRFDMVFVFGRSKPATPTATTNTQKRVETARSAAWESALARYRKVMDAVNTARININAARNAVSRIEAVIAREFRPVADVIKGAQALVDTLINAPGNLSTLFVSYFDTLDGTTSSKGYAGGVAAIAASAIAAGELEGIAVAGGADTVAAVQAAADLVQAATFAAAAAEVALLEVTTPPAELEPGGLDQQILRPPERPEVPVADDVIAARNALRAAIWSAALRADHGHYPALVELRGQVDRHLTAVAASGVRLQQITPLDTVPALVLAYRQYGDATRGGEIVTRNRIAHPGFLPSRALQIASR</sequence>
<dbReference type="Proteomes" id="UP000295129">
    <property type="component" value="Unassembled WGS sequence"/>
</dbReference>
<organism evidence="2 3">
    <name type="scientific">Azoarcus indigens</name>
    <dbReference type="NCBI Taxonomy" id="29545"/>
    <lineage>
        <taxon>Bacteria</taxon>
        <taxon>Pseudomonadati</taxon>
        <taxon>Pseudomonadota</taxon>
        <taxon>Betaproteobacteria</taxon>
        <taxon>Rhodocyclales</taxon>
        <taxon>Zoogloeaceae</taxon>
        <taxon>Azoarcus</taxon>
    </lineage>
</organism>
<dbReference type="AlphaFoldDB" id="A0A4R6E0X5"/>
<evidence type="ECO:0000313" key="3">
    <source>
        <dbReference type="Proteomes" id="UP000295129"/>
    </source>
</evidence>
<evidence type="ECO:0000259" key="1">
    <source>
        <dbReference type="Pfam" id="PF07157"/>
    </source>
</evidence>
<dbReference type="EMBL" id="SNVV01000009">
    <property type="protein sequence ID" value="TDN50418.1"/>
    <property type="molecule type" value="Genomic_DNA"/>
</dbReference>
<feature type="domain" description="DNA circulation N-terminal" evidence="1">
    <location>
        <begin position="8"/>
        <end position="92"/>
    </location>
</feature>
<evidence type="ECO:0000313" key="2">
    <source>
        <dbReference type="EMBL" id="TDN50418.1"/>
    </source>
</evidence>
<proteinExistence type="predicted"/>
<dbReference type="OrthoDB" id="378644at2"/>
<gene>
    <name evidence="2" type="ORF">C7389_109112</name>
</gene>